<gene>
    <name evidence="2" type="ORF">PODLI_1B009154</name>
</gene>
<reference evidence="2" key="1">
    <citation type="submission" date="2022-12" db="EMBL/GenBank/DDBJ databases">
        <authorList>
            <person name="Alioto T."/>
            <person name="Alioto T."/>
            <person name="Gomez Garrido J."/>
        </authorList>
    </citation>
    <scope>NUCLEOTIDE SEQUENCE</scope>
</reference>
<dbReference type="Proteomes" id="UP001178461">
    <property type="component" value="Chromosome 8"/>
</dbReference>
<dbReference type="AlphaFoldDB" id="A0AA35PBW9"/>
<evidence type="ECO:0000313" key="2">
    <source>
        <dbReference type="EMBL" id="CAI5783251.1"/>
    </source>
</evidence>
<proteinExistence type="predicted"/>
<keyword evidence="3" id="KW-1185">Reference proteome</keyword>
<organism evidence="2 3">
    <name type="scientific">Podarcis lilfordi</name>
    <name type="common">Lilford's wall lizard</name>
    <dbReference type="NCBI Taxonomy" id="74358"/>
    <lineage>
        <taxon>Eukaryota</taxon>
        <taxon>Metazoa</taxon>
        <taxon>Chordata</taxon>
        <taxon>Craniata</taxon>
        <taxon>Vertebrata</taxon>
        <taxon>Euteleostomi</taxon>
        <taxon>Lepidosauria</taxon>
        <taxon>Squamata</taxon>
        <taxon>Bifurcata</taxon>
        <taxon>Unidentata</taxon>
        <taxon>Episquamata</taxon>
        <taxon>Laterata</taxon>
        <taxon>Lacertibaenia</taxon>
        <taxon>Lacertidae</taxon>
        <taxon>Podarcis</taxon>
    </lineage>
</organism>
<name>A0AA35PBW9_9SAUR</name>
<feature type="region of interest" description="Disordered" evidence="1">
    <location>
        <begin position="42"/>
        <end position="73"/>
    </location>
</feature>
<dbReference type="EMBL" id="OX395133">
    <property type="protein sequence ID" value="CAI5783251.1"/>
    <property type="molecule type" value="Genomic_DNA"/>
</dbReference>
<sequence>MTRPPRLLLDDVTALPPSLPREARLSVTRRAWCCRRGGGCLREPIRGDRRGKGRGQGPGEERKRPGKTGKCSFGSLNRKTGMWMLETLI</sequence>
<evidence type="ECO:0000256" key="1">
    <source>
        <dbReference type="SAM" id="MobiDB-lite"/>
    </source>
</evidence>
<protein>
    <submittedName>
        <fullName evidence="2">Uncharacterized protein</fullName>
    </submittedName>
</protein>
<accession>A0AA35PBW9</accession>
<evidence type="ECO:0000313" key="3">
    <source>
        <dbReference type="Proteomes" id="UP001178461"/>
    </source>
</evidence>